<evidence type="ECO:0000313" key="2">
    <source>
        <dbReference type="Proteomes" id="UP000185770"/>
    </source>
</evidence>
<reference evidence="1 2" key="1">
    <citation type="submission" date="2016-09" db="EMBL/GenBank/DDBJ databases">
        <title>Serratia marcescens MSU-97 and epiphytic antimycotic-producing bacteria.</title>
        <authorList>
            <person name="Matilla M.A."/>
        </authorList>
    </citation>
    <scope>NUCLEOTIDE SEQUENCE [LARGE SCALE GENOMIC DNA]</scope>
    <source>
        <strain evidence="1 2">MSU-97</strain>
    </source>
</reference>
<dbReference type="RefSeq" id="WP_073532185.1">
    <property type="nucleotide sequence ID" value="NZ_MJAO01000010.1"/>
</dbReference>
<dbReference type="Proteomes" id="UP000185770">
    <property type="component" value="Unassembled WGS sequence"/>
</dbReference>
<comment type="caution">
    <text evidence="1">The sequence shown here is derived from an EMBL/GenBank/DDBJ whole genome shotgun (WGS) entry which is preliminary data.</text>
</comment>
<dbReference type="OrthoDB" id="9913795at2"/>
<dbReference type="EMBL" id="MJAO01000010">
    <property type="protein sequence ID" value="OKB66515.1"/>
    <property type="molecule type" value="Genomic_DNA"/>
</dbReference>
<proteinExistence type="predicted"/>
<dbReference type="AlphaFoldDB" id="A0A1Q4P045"/>
<name>A0A1Q4P045_SERMA</name>
<gene>
    <name evidence="1" type="ORF">BHU62_11600</name>
</gene>
<accession>A0A1Q4P045</accession>
<sequence length="61" mass="6668">MVSHTQRHHKKILQAAAKTRRAGLAFIPPSPANPTFVSLAHQTEAVLVHLIGHDDAQEPPE</sequence>
<organism evidence="1 2">
    <name type="scientific">Serratia marcescens</name>
    <dbReference type="NCBI Taxonomy" id="615"/>
    <lineage>
        <taxon>Bacteria</taxon>
        <taxon>Pseudomonadati</taxon>
        <taxon>Pseudomonadota</taxon>
        <taxon>Gammaproteobacteria</taxon>
        <taxon>Enterobacterales</taxon>
        <taxon>Yersiniaceae</taxon>
        <taxon>Serratia</taxon>
    </lineage>
</organism>
<evidence type="ECO:0000313" key="1">
    <source>
        <dbReference type="EMBL" id="OKB66515.1"/>
    </source>
</evidence>
<protein>
    <submittedName>
        <fullName evidence="1">Uncharacterized protein</fullName>
    </submittedName>
</protein>